<comment type="caution">
    <text evidence="6">The sequence shown here is derived from an EMBL/GenBank/DDBJ whole genome shotgun (WGS) entry which is preliminary data.</text>
</comment>
<evidence type="ECO:0000256" key="2">
    <source>
        <dbReference type="ARBA" id="ARBA00023015"/>
    </source>
</evidence>
<dbReference type="PROSITE" id="PS50931">
    <property type="entry name" value="HTH_LYSR"/>
    <property type="match status" value="1"/>
</dbReference>
<evidence type="ECO:0000256" key="3">
    <source>
        <dbReference type="ARBA" id="ARBA00023125"/>
    </source>
</evidence>
<dbReference type="InterPro" id="IPR036388">
    <property type="entry name" value="WH-like_DNA-bd_sf"/>
</dbReference>
<proteinExistence type="inferred from homology"/>
<dbReference type="Pfam" id="PF00126">
    <property type="entry name" value="HTH_1"/>
    <property type="match status" value="1"/>
</dbReference>
<evidence type="ECO:0000313" key="6">
    <source>
        <dbReference type="EMBL" id="EFH95425.1"/>
    </source>
</evidence>
<comment type="similarity">
    <text evidence="1">Belongs to the LysR transcriptional regulatory family.</text>
</comment>
<protein>
    <submittedName>
        <fullName evidence="6">Transcriptional regulator, LysR family</fullName>
    </submittedName>
</protein>
<dbReference type="EMBL" id="ACJA02000003">
    <property type="protein sequence ID" value="EFH95425.1"/>
    <property type="molecule type" value="Genomic_DNA"/>
</dbReference>
<keyword evidence="2" id="KW-0805">Transcription regulation</keyword>
<dbReference type="SUPFAM" id="SSF53850">
    <property type="entry name" value="Periplasmic binding protein-like II"/>
    <property type="match status" value="1"/>
</dbReference>
<dbReference type="Gene3D" id="1.10.10.10">
    <property type="entry name" value="Winged helix-like DNA-binding domain superfamily/Winged helix DNA-binding domain"/>
    <property type="match status" value="1"/>
</dbReference>
<evidence type="ECO:0000256" key="1">
    <source>
        <dbReference type="ARBA" id="ARBA00009437"/>
    </source>
</evidence>
<keyword evidence="3" id="KW-0238">DNA-binding</keyword>
<evidence type="ECO:0000256" key="4">
    <source>
        <dbReference type="ARBA" id="ARBA00023163"/>
    </source>
</evidence>
<dbReference type="Gene3D" id="3.40.190.290">
    <property type="match status" value="1"/>
</dbReference>
<keyword evidence="4" id="KW-0804">Transcription</keyword>
<dbReference type="InterPro" id="IPR036390">
    <property type="entry name" value="WH_DNA-bd_sf"/>
</dbReference>
<sequence length="273" mass="31639">MDSLKVLTEVVKTQSFTKAAENLYTSQPSISRDIKRLELEYDVKIFEFRHSKMSLTSDGEKLFQYALQRERLEQNLRHDLKMQPDIISGDLTIGSSYTYGEYRLSQHLADLAKNYPELYIHVYLNNSDTVLQHIKNNTIDLGIIEKEVQSNIIHSRRIAQDEIVLIRKKSSSSNKSICFIRERGSGTRVYQENALSQMTSSSYLVEINNTNLIKNMVHADKGFSIVSKSTLTPYDLEKLEVTNLDIKRYFYLVIHKDKYIDTKLNEVIKNLIS</sequence>
<dbReference type="Proteomes" id="UP000003455">
    <property type="component" value="Chromosome"/>
</dbReference>
<dbReference type="InterPro" id="IPR005119">
    <property type="entry name" value="LysR_subst-bd"/>
</dbReference>
<dbReference type="PRINTS" id="PR00039">
    <property type="entry name" value="HTHLYSR"/>
</dbReference>
<dbReference type="PANTHER" id="PTHR30126:SF40">
    <property type="entry name" value="HTH-TYPE TRANSCRIPTIONAL REGULATOR GLTR"/>
    <property type="match status" value="1"/>
</dbReference>
<gene>
    <name evidence="6" type="ORF">HMPREF0769_11635</name>
</gene>
<dbReference type="PANTHER" id="PTHR30126">
    <property type="entry name" value="HTH-TYPE TRANSCRIPTIONAL REGULATOR"/>
    <property type="match status" value="1"/>
</dbReference>
<dbReference type="SUPFAM" id="SSF46785">
    <property type="entry name" value="Winged helix' DNA-binding domain"/>
    <property type="match status" value="1"/>
</dbReference>
<dbReference type="Pfam" id="PF03466">
    <property type="entry name" value="LysR_substrate"/>
    <property type="match status" value="1"/>
</dbReference>
<reference evidence="6" key="1">
    <citation type="submission" date="2010-05" db="EMBL/GenBank/DDBJ databases">
        <authorList>
            <person name="Muzny D."/>
            <person name="Qin X."/>
            <person name="Buhay C."/>
            <person name="Dugan-Rocha S."/>
            <person name="Ding Y."/>
            <person name="Chen G."/>
            <person name="Hawes A."/>
            <person name="Holder M."/>
            <person name="Jhangiani S."/>
            <person name="Johnson A."/>
            <person name="Khan Z."/>
            <person name="Li Z."/>
            <person name="Liu W."/>
            <person name="Liu X."/>
            <person name="Perez L."/>
            <person name="Shen H."/>
            <person name="Wang Q."/>
            <person name="Watt J."/>
            <person name="Xi L."/>
            <person name="Xin Y."/>
            <person name="Zhou J."/>
            <person name="Deng J."/>
            <person name="Jiang H."/>
            <person name="Liu Y."/>
            <person name="Qu J."/>
            <person name="Song X.-Z."/>
            <person name="Zhang L."/>
            <person name="Villasana D."/>
            <person name="Johnson A."/>
            <person name="Liu J."/>
            <person name="Liyanage D."/>
            <person name="Lorensuhewa L."/>
            <person name="Robinson T."/>
            <person name="Song A."/>
            <person name="Song B.-B."/>
            <person name="Dinh H."/>
            <person name="Thornton R."/>
            <person name="Coyle M."/>
            <person name="Francisco L."/>
            <person name="Jackson L."/>
            <person name="Javaid M."/>
            <person name="Korchina V."/>
            <person name="Kovar C."/>
            <person name="Mata R."/>
            <person name="Mathew T."/>
            <person name="Ngo R."/>
            <person name="Nguyen L."/>
            <person name="Nguyen N."/>
            <person name="Okwuonu G."/>
            <person name="Ongeri F."/>
            <person name="Pham C."/>
            <person name="Simmons D."/>
            <person name="Wilczek-Boney K."/>
            <person name="Hale W."/>
            <person name="Jakkamsetti A."/>
            <person name="Pham P."/>
            <person name="Ruth R."/>
            <person name="San Lucas F."/>
            <person name="Warren J."/>
            <person name="Zhang J."/>
            <person name="Zhao Z."/>
            <person name="Zhou C."/>
            <person name="Zhu D."/>
            <person name="Lee S."/>
            <person name="Bess C."/>
            <person name="Blankenburg K."/>
            <person name="Forbes L."/>
            <person name="Fu Q."/>
            <person name="Gubbala S."/>
            <person name="Hirani K."/>
            <person name="Jayaseelan J.C."/>
            <person name="Lara F."/>
            <person name="Munidasa M."/>
            <person name="Palculict T."/>
            <person name="Patil S."/>
            <person name="Pu L.-L."/>
            <person name="Saada N."/>
            <person name="Tang L."/>
            <person name="Weissenberger G."/>
            <person name="Zhu Y."/>
            <person name="Hemphill L."/>
            <person name="Shang Y."/>
            <person name="Youmans B."/>
            <person name="Ayvaz T."/>
            <person name="Ross M."/>
            <person name="Santibanez J."/>
            <person name="Aqrawi P."/>
            <person name="Gross S."/>
            <person name="Joshi V."/>
            <person name="Fowler G."/>
            <person name="Nazareth L."/>
            <person name="Reid J."/>
            <person name="Worley K."/>
            <person name="Petrosino J."/>
            <person name="Highlander S."/>
            <person name="Gibbs R."/>
        </authorList>
    </citation>
    <scope>NUCLEOTIDE SEQUENCE [LARGE SCALE GENOMIC DNA]</scope>
    <source>
        <strain evidence="6">MN8</strain>
    </source>
</reference>
<dbReference type="HOGENOM" id="CLU_039613_6_1_9"/>
<accession>A0A0E1XA19</accession>
<dbReference type="GO" id="GO:0003700">
    <property type="term" value="F:DNA-binding transcription factor activity"/>
    <property type="evidence" value="ECO:0007669"/>
    <property type="project" value="InterPro"/>
</dbReference>
<dbReference type="GO" id="GO:0000976">
    <property type="term" value="F:transcription cis-regulatory region binding"/>
    <property type="evidence" value="ECO:0007669"/>
    <property type="project" value="TreeGrafter"/>
</dbReference>
<evidence type="ECO:0000259" key="5">
    <source>
        <dbReference type="PROSITE" id="PS50931"/>
    </source>
</evidence>
<organism evidence="6">
    <name type="scientific">Staphylococcus aureus subsp. aureus MN8</name>
    <dbReference type="NCBI Taxonomy" id="548470"/>
    <lineage>
        <taxon>Bacteria</taxon>
        <taxon>Bacillati</taxon>
        <taxon>Bacillota</taxon>
        <taxon>Bacilli</taxon>
        <taxon>Bacillales</taxon>
        <taxon>Staphylococcaceae</taxon>
        <taxon>Staphylococcus</taxon>
    </lineage>
</organism>
<dbReference type="RefSeq" id="WP_000377738.1">
    <property type="nucleotide sequence ID" value="NZ_CM000952.1"/>
</dbReference>
<dbReference type="AlphaFoldDB" id="A0A0E1XA19"/>
<name>A0A0E1XA19_STAAU</name>
<dbReference type="InterPro" id="IPR000847">
    <property type="entry name" value="LysR_HTH_N"/>
</dbReference>
<feature type="domain" description="HTH lysR-type" evidence="5">
    <location>
        <begin position="1"/>
        <end position="56"/>
    </location>
</feature>